<dbReference type="OrthoDB" id="2144070at2759"/>
<sequence>MVIVNKDLFNNKRKEIFGKIYIANVRNRLRELENPNDADCKRWIWELVQNAKDSISGQPNKKVDIEIIVSDDVYTFKHNGSPFNEDTLFALLYKFSEGKTNNFESTGRFGTGFLTTHSLSKIVEISGDIIIDGKTEPRGFEVTMYRDGDDKELLKGLSDTENSFNYFEYPLTWTSFKYKAMTKRNKEAGRLGIQNFKENIDKVMLFCPEINSIKLNDNGKIELDCNNDIYINSSSPSLFCSLPLVGSEAHEFPFIINSPDFEPDSERQAIFLDGIDIDEKTQKISDPGINKKILIKSQEIYKDLLKFICNNNIGKRYLTARGLRSIPNITRFFNQKWYKHSFIDPMRKILLSFPIIMNEKGEYKTIPEIYVPNYDYEENKNKRKIYEFIAQLFNVVPSYDESINLEKYIWRDDNSIDFVDIKECVNHVSNYKEVFLLKNNINEDVWTWLNNFLPFIKRYHPEYLEDYAIIPNMNSKFVMLDNILATSVNVPDNIIECLEDLNINWKETHIHKKITKYTTGTDHNIKFAESTIRDTLSNEWSSKVLVLMQYIPYIPCDMNIPCDMMDREFIQKRKTIYELCSVIWNMSEMKDGSGLHKELWNGIDEMVFDNLLSTIQNLKEINGQTLISIDFLNKVLKCVTKYYSDYTEYSIIPNQNGKFCKIYDLYKDSNIPEIFKECLKKFFNVDIKKELIHKEINYNIFRNVEEKGIYSYKPILRKNFLSNSISKNIKCKAARYLIRIVPSDSTNNQRKLFNLYKIFTKQNFSKNEYCEVNESDYNYGIWDYSNKYIHMIINDIIEENSSLDMLANYLGKNKEDTFNYLKDFILEFSSLGKIGKIVPNQYDELCNINELMNEGDSDEEDSDDDNDDENMNRKINYIPEELKDISKDLGYDVRSKLVHKKMGILCNRSMSYKKICRIIDEFMRKKYNDKSSYSDSNFRNGAFKLIEEYFYNNDEKEMEKYFEYTYSMKSNITIDVIIDKSDRETLVKIRNKYGDEEVRKLIEHSDEVKEALKYLEFSKNNQSSNNTSTTIVCSGSRSIQVTYNSEMDSYEKKIYNEVFNTIIKYGNDFYFENPNEEVGITGEAYIYELLLDSQKFKKVTWKMMNENGRPFRYNGKIYRILPDGSHYDIEVETFSNYKYFIEVKSTRYKLGNNKVPFLISRSQINMMELTKKPNNYILAIVFDVMSVRPSHFFLTMNKNIDENEDYISENNYSDSDESL</sequence>
<protein>
    <recommendedName>
        <fullName evidence="1">Protein NO VEIN C-terminal domain-containing protein</fullName>
    </recommendedName>
</protein>
<dbReference type="SUPFAM" id="SSF55874">
    <property type="entry name" value="ATPase domain of HSP90 chaperone/DNA topoisomerase II/histidine kinase"/>
    <property type="match status" value="1"/>
</dbReference>
<proteinExistence type="predicted"/>
<evidence type="ECO:0000259" key="1">
    <source>
        <dbReference type="Pfam" id="PF13020"/>
    </source>
</evidence>
<reference evidence="2 3" key="1">
    <citation type="submission" date="2016-08" db="EMBL/GenBank/DDBJ databases">
        <title>A Parts List for Fungal Cellulosomes Revealed by Comparative Genomics.</title>
        <authorList>
            <consortium name="DOE Joint Genome Institute"/>
            <person name="Haitjema C.H."/>
            <person name="Gilmore S.P."/>
            <person name="Henske J.K."/>
            <person name="Solomon K.V."/>
            <person name="De Groot R."/>
            <person name="Kuo A."/>
            <person name="Mondo S.J."/>
            <person name="Salamov A.A."/>
            <person name="Labutti K."/>
            <person name="Zhao Z."/>
            <person name="Chiniquy J."/>
            <person name="Barry K."/>
            <person name="Brewer H.M."/>
            <person name="Purvine S.O."/>
            <person name="Wright A.T."/>
            <person name="Boxma B."/>
            <person name="Van Alen T."/>
            <person name="Hackstein J.H."/>
            <person name="Baker S.E."/>
            <person name="Grigoriev I.V."/>
            <person name="O'Malley M.A."/>
        </authorList>
    </citation>
    <scope>NUCLEOTIDE SEQUENCE [LARGE SCALE GENOMIC DNA]</scope>
    <source>
        <strain evidence="2 3">S4</strain>
    </source>
</reference>
<reference evidence="2 3" key="2">
    <citation type="submission" date="2016-08" db="EMBL/GenBank/DDBJ databases">
        <title>Pervasive Adenine N6-methylation of Active Genes in Fungi.</title>
        <authorList>
            <consortium name="DOE Joint Genome Institute"/>
            <person name="Mondo S.J."/>
            <person name="Dannebaum R.O."/>
            <person name="Kuo R.C."/>
            <person name="Labutti K."/>
            <person name="Haridas S."/>
            <person name="Kuo A."/>
            <person name="Salamov A."/>
            <person name="Ahrendt S.R."/>
            <person name="Lipzen A."/>
            <person name="Sullivan W."/>
            <person name="Andreopoulos W.B."/>
            <person name="Clum A."/>
            <person name="Lindquist E."/>
            <person name="Daum C."/>
            <person name="Ramamoorthy G.K."/>
            <person name="Gryganskyi A."/>
            <person name="Culley D."/>
            <person name="Magnuson J.K."/>
            <person name="James T.Y."/>
            <person name="O'Malley M.A."/>
            <person name="Stajich J.E."/>
            <person name="Spatafora J.W."/>
            <person name="Visel A."/>
            <person name="Grigoriev I.V."/>
        </authorList>
    </citation>
    <scope>NUCLEOTIDE SEQUENCE [LARGE SCALE GENOMIC DNA]</scope>
    <source>
        <strain evidence="2 3">S4</strain>
    </source>
</reference>
<gene>
    <name evidence="2" type="ORF">BCR32DRAFT_300799</name>
</gene>
<keyword evidence="3" id="KW-1185">Reference proteome</keyword>
<dbReference type="AlphaFoldDB" id="A0A1Y1X182"/>
<feature type="domain" description="Protein NO VEIN C-terminal" evidence="1">
    <location>
        <begin position="1123"/>
        <end position="1185"/>
    </location>
</feature>
<dbReference type="InterPro" id="IPR024975">
    <property type="entry name" value="NOV_C"/>
</dbReference>
<dbReference type="Pfam" id="PF13020">
    <property type="entry name" value="NOV_C"/>
    <property type="match status" value="1"/>
</dbReference>
<organism evidence="2 3">
    <name type="scientific">Anaeromyces robustus</name>
    <dbReference type="NCBI Taxonomy" id="1754192"/>
    <lineage>
        <taxon>Eukaryota</taxon>
        <taxon>Fungi</taxon>
        <taxon>Fungi incertae sedis</taxon>
        <taxon>Chytridiomycota</taxon>
        <taxon>Chytridiomycota incertae sedis</taxon>
        <taxon>Neocallimastigomycetes</taxon>
        <taxon>Neocallimastigales</taxon>
        <taxon>Neocallimastigaceae</taxon>
        <taxon>Anaeromyces</taxon>
    </lineage>
</organism>
<dbReference type="Proteomes" id="UP000193944">
    <property type="component" value="Unassembled WGS sequence"/>
</dbReference>
<evidence type="ECO:0000313" key="2">
    <source>
        <dbReference type="EMBL" id="ORX79571.1"/>
    </source>
</evidence>
<dbReference type="NCBIfam" id="NF047352">
    <property type="entry name" value="P_loop_sacsin"/>
    <property type="match status" value="1"/>
</dbReference>
<evidence type="ECO:0000313" key="3">
    <source>
        <dbReference type="Proteomes" id="UP000193944"/>
    </source>
</evidence>
<name>A0A1Y1X182_9FUNG</name>
<dbReference type="InterPro" id="IPR036890">
    <property type="entry name" value="HATPase_C_sf"/>
</dbReference>
<dbReference type="EMBL" id="MCFG01000171">
    <property type="protein sequence ID" value="ORX79571.1"/>
    <property type="molecule type" value="Genomic_DNA"/>
</dbReference>
<accession>A0A1Y1X182</accession>
<comment type="caution">
    <text evidence="2">The sequence shown here is derived from an EMBL/GenBank/DDBJ whole genome shotgun (WGS) entry which is preliminary data.</text>
</comment>